<reference evidence="2 3" key="1">
    <citation type="journal article" date="2011" name="Proc. Natl. Acad. Sci. U.S.A.">
        <title>Evolutionary erosion of yeast sex chromosomes by mating-type switching accidents.</title>
        <authorList>
            <person name="Gordon J.L."/>
            <person name="Armisen D."/>
            <person name="Proux-Wera E."/>
            <person name="Oheigeartaigh S.S."/>
            <person name="Byrne K.P."/>
            <person name="Wolfe K.H."/>
        </authorList>
    </citation>
    <scope>NUCLEOTIDE SEQUENCE [LARGE SCALE GENOMIC DNA]</scope>
    <source>
        <strain evidence="3">ATCC 34711 / CBS 6284 / DSM 70876 / NBRC 10599 / NRRL Y-10934 / UCD 77-7</strain>
    </source>
</reference>
<evidence type="ECO:0008006" key="4">
    <source>
        <dbReference type="Google" id="ProtNLM"/>
    </source>
</evidence>
<dbReference type="InParanoid" id="I2H1B8"/>
<dbReference type="Proteomes" id="UP000002866">
    <property type="component" value="Chromosome 3"/>
</dbReference>
<feature type="region of interest" description="Disordered" evidence="1">
    <location>
        <begin position="412"/>
        <end position="432"/>
    </location>
</feature>
<dbReference type="HOGENOM" id="CLU_413986_0_0_1"/>
<evidence type="ECO:0000313" key="3">
    <source>
        <dbReference type="Proteomes" id="UP000002866"/>
    </source>
</evidence>
<dbReference type="SUPFAM" id="SSF54928">
    <property type="entry name" value="RNA-binding domain, RBD"/>
    <property type="match status" value="1"/>
</dbReference>
<proteinExistence type="predicted"/>
<protein>
    <recommendedName>
        <fullName evidence="4">RRM domain-containing protein</fullName>
    </recommendedName>
</protein>
<dbReference type="InterPro" id="IPR035979">
    <property type="entry name" value="RBD_domain_sf"/>
</dbReference>
<name>I2H1B8_HENB6</name>
<dbReference type="GeneID" id="14495540"/>
<dbReference type="RefSeq" id="XP_004179689.1">
    <property type="nucleotide sequence ID" value="XM_004179641.1"/>
</dbReference>
<sequence length="663" mass="75331">MDNLPKSIQLQFLQILHALLATKTTADLDLVEDFVMEYLFESDCELPSDISLEEFTNNLDQLLSGIVDDIPNLAVILYPILSLLKQYPSDLYDKEEQFSVNTDISKKAKNKAESKVYEINRDTIINLTNPTILNFAIFVRNIPQRYINELTIKQQFECFGDIRQIIIYNEYVTIYYNHKQSRDRCLKSVVPFFNNRFVTVDLFIEVIQNSNVISKEELIEELQNIGSKVVNEAEPEHTFERQTPAIERFASNPMEQIITNKYDMDNKDKLSIVSDDNSKELASSNAIETNDNINKPTLQAYHNGAKSSGSLLLNNTPLNYASMKSSIMTKKSVDNINSPADTENCKISNNIHEGDINQKLSNKLSNNIVTIDNASNTQKIYTPSEHDKEEHLEIAPKKVETFGTIPCHQEEIPSRSLNKSPPTQNFVKTDTPPMTKIAPLYIQQNIKNLTRIPSNSIKDDTQNLIAPVNNIIVKSSSETDLKSSGPITSCKHETDNASTNDIVPLHVQASTNPPSIVDAETQTATTSDNGTRTSLFKRTKPFEYKQVPFLSPNELADIRIRAYNMSVQTTTKVNKLNKIKASLRQMKSQVLNMSGQEFNDKQLMNNIKSTIIGYERELTSNPLAPHIIRHELRSIRGMTEGRIKIPEYYNHYNGTQFKPWSHK</sequence>
<keyword evidence="3" id="KW-1185">Reference proteome</keyword>
<dbReference type="AlphaFoldDB" id="I2H1B8"/>
<gene>
    <name evidence="2" type="primary">TBLA0C03670</name>
    <name evidence="2" type="ORF">TBLA_0C03670</name>
</gene>
<evidence type="ECO:0000256" key="1">
    <source>
        <dbReference type="SAM" id="MobiDB-lite"/>
    </source>
</evidence>
<accession>I2H1B8</accession>
<dbReference type="EMBL" id="HE806318">
    <property type="protein sequence ID" value="CCH60170.1"/>
    <property type="molecule type" value="Genomic_DNA"/>
</dbReference>
<evidence type="ECO:0000313" key="2">
    <source>
        <dbReference type="EMBL" id="CCH60170.1"/>
    </source>
</evidence>
<dbReference type="GO" id="GO:0003676">
    <property type="term" value="F:nucleic acid binding"/>
    <property type="evidence" value="ECO:0007669"/>
    <property type="project" value="InterPro"/>
</dbReference>
<dbReference type="OrthoDB" id="4034296at2759"/>
<dbReference type="KEGG" id="tbl:TBLA_0C03670"/>
<feature type="compositionally biased region" description="Polar residues" evidence="1">
    <location>
        <begin position="415"/>
        <end position="428"/>
    </location>
</feature>
<organism evidence="2 3">
    <name type="scientific">Henningerozyma blattae (strain ATCC 34711 / CBS 6284 / DSM 70876 / NBRC 10599 / NRRL Y-10934 / UCD 77-7)</name>
    <name type="common">Yeast</name>
    <name type="synonym">Tetrapisispora blattae</name>
    <dbReference type="NCBI Taxonomy" id="1071380"/>
    <lineage>
        <taxon>Eukaryota</taxon>
        <taxon>Fungi</taxon>
        <taxon>Dikarya</taxon>
        <taxon>Ascomycota</taxon>
        <taxon>Saccharomycotina</taxon>
        <taxon>Saccharomycetes</taxon>
        <taxon>Saccharomycetales</taxon>
        <taxon>Saccharomycetaceae</taxon>
        <taxon>Henningerozyma</taxon>
    </lineage>
</organism>